<dbReference type="PRINTS" id="PR00344">
    <property type="entry name" value="BCTRLSENSOR"/>
</dbReference>
<keyword evidence="6" id="KW-0418">Kinase</keyword>
<keyword evidence="9" id="KW-1133">Transmembrane helix</keyword>
<dbReference type="InterPro" id="IPR003594">
    <property type="entry name" value="HATPase_dom"/>
</dbReference>
<feature type="domain" description="PAS" evidence="12">
    <location>
        <begin position="361"/>
        <end position="428"/>
    </location>
</feature>
<keyword evidence="4" id="KW-0808">Transferase</keyword>
<evidence type="ECO:0000259" key="11">
    <source>
        <dbReference type="PROSITE" id="PS50109"/>
    </source>
</evidence>
<organism evidence="15 16">
    <name type="scientific">Ectobacillus ponti</name>
    <dbReference type="NCBI Taxonomy" id="2961894"/>
    <lineage>
        <taxon>Bacteria</taxon>
        <taxon>Bacillati</taxon>
        <taxon>Bacillota</taxon>
        <taxon>Bacilli</taxon>
        <taxon>Bacillales</taxon>
        <taxon>Bacillaceae</taxon>
        <taxon>Ectobacillus</taxon>
    </lineage>
</organism>
<dbReference type="SMART" id="SM00388">
    <property type="entry name" value="HisKA"/>
    <property type="match status" value="1"/>
</dbReference>
<evidence type="ECO:0000256" key="10">
    <source>
        <dbReference type="SAM" id="Coils"/>
    </source>
</evidence>
<feature type="coiled-coil region" evidence="10">
    <location>
        <begin position="351"/>
        <end position="378"/>
    </location>
</feature>
<dbReference type="Pfam" id="PF00512">
    <property type="entry name" value="HisKA"/>
    <property type="match status" value="1"/>
</dbReference>
<keyword evidence="9" id="KW-0812">Transmembrane</keyword>
<comment type="caution">
    <text evidence="15">The sequence shown here is derived from an EMBL/GenBank/DDBJ whole genome shotgun (WGS) entry which is preliminary data.</text>
</comment>
<dbReference type="SMART" id="SM00091">
    <property type="entry name" value="PAS"/>
    <property type="match status" value="2"/>
</dbReference>
<proteinExistence type="predicted"/>
<evidence type="ECO:0000256" key="2">
    <source>
        <dbReference type="ARBA" id="ARBA00012438"/>
    </source>
</evidence>
<evidence type="ECO:0000259" key="12">
    <source>
        <dbReference type="PROSITE" id="PS50112"/>
    </source>
</evidence>
<keyword evidence="5" id="KW-0547">Nucleotide-binding</keyword>
<dbReference type="AlphaFoldDB" id="A0AA42BRC1"/>
<evidence type="ECO:0000313" key="16">
    <source>
        <dbReference type="Proteomes" id="UP001156102"/>
    </source>
</evidence>
<dbReference type="RefSeq" id="WP_254760690.1">
    <property type="nucleotide sequence ID" value="NZ_JANCLT010000014.1"/>
</dbReference>
<dbReference type="InterPro" id="IPR004358">
    <property type="entry name" value="Sig_transdc_His_kin-like_C"/>
</dbReference>
<keyword evidence="16" id="KW-1185">Reference proteome</keyword>
<accession>A0AA42BRC1</accession>
<dbReference type="InterPro" id="IPR036097">
    <property type="entry name" value="HisK_dim/P_sf"/>
</dbReference>
<dbReference type="CDD" id="cd00075">
    <property type="entry name" value="HATPase"/>
    <property type="match status" value="1"/>
</dbReference>
<dbReference type="Proteomes" id="UP001156102">
    <property type="component" value="Unassembled WGS sequence"/>
</dbReference>
<keyword evidence="10" id="KW-0175">Coiled coil</keyword>
<dbReference type="EC" id="2.7.13.3" evidence="2"/>
<dbReference type="GO" id="GO:0016020">
    <property type="term" value="C:membrane"/>
    <property type="evidence" value="ECO:0007669"/>
    <property type="project" value="UniProtKB-UniRule"/>
</dbReference>
<feature type="transmembrane region" description="Helical" evidence="9">
    <location>
        <begin position="43"/>
        <end position="67"/>
    </location>
</feature>
<dbReference type="InterPro" id="IPR001610">
    <property type="entry name" value="PAC"/>
</dbReference>
<evidence type="ECO:0000259" key="13">
    <source>
        <dbReference type="PROSITE" id="PS50113"/>
    </source>
</evidence>
<dbReference type="SUPFAM" id="SSF55785">
    <property type="entry name" value="PYP-like sensor domain (PAS domain)"/>
    <property type="match status" value="2"/>
</dbReference>
<dbReference type="PANTHER" id="PTHR43065">
    <property type="entry name" value="SENSOR HISTIDINE KINASE"/>
    <property type="match status" value="1"/>
</dbReference>
<keyword evidence="8" id="KW-0902">Two-component regulatory system</keyword>
<feature type="domain" description="PAS" evidence="12">
    <location>
        <begin position="257"/>
        <end position="300"/>
    </location>
</feature>
<comment type="catalytic activity">
    <reaction evidence="1">
        <text>ATP + protein L-histidine = ADP + protein N-phospho-L-histidine.</text>
        <dbReference type="EC" id="2.7.13.3"/>
    </reaction>
</comment>
<dbReference type="InterPro" id="IPR005467">
    <property type="entry name" value="His_kinase_dom"/>
</dbReference>
<keyword evidence="7" id="KW-0067">ATP-binding</keyword>
<evidence type="ECO:0000313" key="15">
    <source>
        <dbReference type="EMBL" id="MCP8970767.1"/>
    </source>
</evidence>
<dbReference type="InterPro" id="IPR036890">
    <property type="entry name" value="HATPase_C_sf"/>
</dbReference>
<feature type="domain" description="MHYT" evidence="14">
    <location>
        <begin position="8"/>
        <end position="195"/>
    </location>
</feature>
<feature type="transmembrane region" description="Helical" evidence="9">
    <location>
        <begin position="12"/>
        <end position="31"/>
    </location>
</feature>
<keyword evidence="9" id="KW-0472">Membrane</keyword>
<dbReference type="PROSITE" id="PS50113">
    <property type="entry name" value="PAC"/>
    <property type="match status" value="2"/>
</dbReference>
<evidence type="ECO:0000256" key="9">
    <source>
        <dbReference type="PROSITE-ProRule" id="PRU00244"/>
    </source>
</evidence>
<feature type="transmembrane region" description="Helical" evidence="9">
    <location>
        <begin position="79"/>
        <end position="97"/>
    </location>
</feature>
<feature type="transmembrane region" description="Helical" evidence="9">
    <location>
        <begin position="137"/>
        <end position="160"/>
    </location>
</feature>
<feature type="domain" description="PAC" evidence="13">
    <location>
        <begin position="443"/>
        <end position="495"/>
    </location>
</feature>
<name>A0AA42BRC1_9BACI</name>
<feature type="domain" description="Histidine kinase" evidence="11">
    <location>
        <begin position="508"/>
        <end position="714"/>
    </location>
</feature>
<dbReference type="SMART" id="SM00387">
    <property type="entry name" value="HATPase_c"/>
    <property type="match status" value="1"/>
</dbReference>
<protein>
    <recommendedName>
        <fullName evidence="2">histidine kinase</fullName>
        <ecNumber evidence="2">2.7.13.3</ecNumber>
    </recommendedName>
</protein>
<evidence type="ECO:0000256" key="3">
    <source>
        <dbReference type="ARBA" id="ARBA00022553"/>
    </source>
</evidence>
<dbReference type="PROSITE" id="PS50109">
    <property type="entry name" value="HIS_KIN"/>
    <property type="match status" value="1"/>
</dbReference>
<dbReference type="CDD" id="cd00130">
    <property type="entry name" value="PAS"/>
    <property type="match status" value="2"/>
</dbReference>
<evidence type="ECO:0000256" key="4">
    <source>
        <dbReference type="ARBA" id="ARBA00022679"/>
    </source>
</evidence>
<reference evidence="15" key="1">
    <citation type="submission" date="2022-07" db="EMBL/GenBank/DDBJ databases">
        <authorList>
            <person name="Li W.-J."/>
            <person name="Deng Q.-Q."/>
        </authorList>
    </citation>
    <scope>NUCLEOTIDE SEQUENCE</scope>
    <source>
        <strain evidence="15">SYSU M60031</strain>
    </source>
</reference>
<evidence type="ECO:0000256" key="1">
    <source>
        <dbReference type="ARBA" id="ARBA00000085"/>
    </source>
</evidence>
<dbReference type="InterPro" id="IPR005330">
    <property type="entry name" value="MHYT_dom"/>
</dbReference>
<dbReference type="Pfam" id="PF13426">
    <property type="entry name" value="PAS_9"/>
    <property type="match status" value="2"/>
</dbReference>
<dbReference type="GO" id="GO:0000155">
    <property type="term" value="F:phosphorelay sensor kinase activity"/>
    <property type="evidence" value="ECO:0007669"/>
    <property type="project" value="InterPro"/>
</dbReference>
<evidence type="ECO:0000256" key="5">
    <source>
        <dbReference type="ARBA" id="ARBA00022741"/>
    </source>
</evidence>
<evidence type="ECO:0000256" key="8">
    <source>
        <dbReference type="ARBA" id="ARBA00023012"/>
    </source>
</evidence>
<evidence type="ECO:0000259" key="14">
    <source>
        <dbReference type="PROSITE" id="PS50924"/>
    </source>
</evidence>
<dbReference type="CDD" id="cd00082">
    <property type="entry name" value="HisKA"/>
    <property type="match status" value="1"/>
</dbReference>
<feature type="transmembrane region" description="Helical" evidence="9">
    <location>
        <begin position="210"/>
        <end position="233"/>
    </location>
</feature>
<feature type="domain" description="PAC" evidence="13">
    <location>
        <begin position="315"/>
        <end position="367"/>
    </location>
</feature>
<dbReference type="Gene3D" id="3.30.450.20">
    <property type="entry name" value="PAS domain"/>
    <property type="match status" value="2"/>
</dbReference>
<sequence length="716" mass="80964">MHSLKEIVNPVFIFVAIILTIMASYTTADLFTLLRSTEQNKRFLFWGSVLSMTMGIWIMSFLGLLAIDMNELQSYHFPILVLAFLTGLCFTALAFRMMSRQASTRQTKAAASVLLMVAVLCIHIISIHGMYQHIAYQWPIIAVAALILCVAFFFAFWLLCANHGLQAWTKPVSTLVMTAAIIQNHFLLMRASSFSDIAVHAGAEAAHEVFIMYLLLGISVVLLAGLIGSSAFISKRLAASDSYAKDITAALDESSIVAITDPKGTITYVNDKFVEISGYNEEELIGRNHNILNSKYHSKEFFRQMWRTIGSGRIWKGEIRNRAKDGTYYWVDTTIVPFLDRTGRPYQYVSIRTDVTKRKQAEEELRAALREMSDIKFAIDQSSIVAFTDTQGTITAVNDTFCQISKYTREELIGQNHSILNSGYHPKEFFRQMWRTIGSGKVWKGEIRNRAKDGTHYWVDTTIVPFLDESGKPYQYLAIRNDITERKEAEEQLRRQDKLAAVGQMAAGIAHEIRNPLTSMKGYAEFLQLDETNPERQEYLNIILDEADRINSIVEEFLVLAKPKIVQLREQNVVPIIGNVVSLLEFEARKRQVRLHFDHNCDVIQVECDEDRLKQVFLNLIKNGIEAMPNGGDLYVRMMDVGQQVQISVQDTGVGIPEEKLNQIGEPFFTTKKNGNGLGLMVSFKIIESHHGKIYIESEVDKGTTFNVVLPVKAAS</sequence>
<dbReference type="NCBIfam" id="TIGR00229">
    <property type="entry name" value="sensory_box"/>
    <property type="match status" value="2"/>
</dbReference>
<evidence type="ECO:0000256" key="6">
    <source>
        <dbReference type="ARBA" id="ARBA00022777"/>
    </source>
</evidence>
<dbReference type="PROSITE" id="PS50112">
    <property type="entry name" value="PAS"/>
    <property type="match status" value="2"/>
</dbReference>
<dbReference type="Pfam" id="PF02518">
    <property type="entry name" value="HATPase_c"/>
    <property type="match status" value="1"/>
</dbReference>
<dbReference type="Gene3D" id="3.30.565.10">
    <property type="entry name" value="Histidine kinase-like ATPase, C-terminal domain"/>
    <property type="match status" value="1"/>
</dbReference>
<dbReference type="SUPFAM" id="SSF55874">
    <property type="entry name" value="ATPase domain of HSP90 chaperone/DNA topoisomerase II/histidine kinase"/>
    <property type="match status" value="1"/>
</dbReference>
<dbReference type="PROSITE" id="PS50924">
    <property type="entry name" value="MHYT"/>
    <property type="match status" value="1"/>
</dbReference>
<dbReference type="SUPFAM" id="SSF47384">
    <property type="entry name" value="Homodimeric domain of signal transducing histidine kinase"/>
    <property type="match status" value="1"/>
</dbReference>
<feature type="transmembrane region" description="Helical" evidence="9">
    <location>
        <begin position="109"/>
        <end position="131"/>
    </location>
</feature>
<dbReference type="PANTHER" id="PTHR43065:SF34">
    <property type="entry name" value="SPORULATION KINASE A"/>
    <property type="match status" value="1"/>
</dbReference>
<dbReference type="SMART" id="SM00086">
    <property type="entry name" value="PAC"/>
    <property type="match status" value="2"/>
</dbReference>
<gene>
    <name evidence="15" type="ORF">NK662_19810</name>
</gene>
<dbReference type="InterPro" id="IPR035965">
    <property type="entry name" value="PAS-like_dom_sf"/>
</dbReference>
<dbReference type="GO" id="GO:0005524">
    <property type="term" value="F:ATP binding"/>
    <property type="evidence" value="ECO:0007669"/>
    <property type="project" value="UniProtKB-KW"/>
</dbReference>
<dbReference type="Gene3D" id="1.10.287.130">
    <property type="match status" value="1"/>
</dbReference>
<dbReference type="InterPro" id="IPR000700">
    <property type="entry name" value="PAS-assoc_C"/>
</dbReference>
<evidence type="ECO:0000256" key="7">
    <source>
        <dbReference type="ARBA" id="ARBA00022840"/>
    </source>
</evidence>
<dbReference type="EMBL" id="JANCLT010000014">
    <property type="protein sequence ID" value="MCP8970767.1"/>
    <property type="molecule type" value="Genomic_DNA"/>
</dbReference>
<dbReference type="Pfam" id="PF03707">
    <property type="entry name" value="MHYT"/>
    <property type="match status" value="1"/>
</dbReference>
<dbReference type="InterPro" id="IPR003661">
    <property type="entry name" value="HisK_dim/P_dom"/>
</dbReference>
<keyword evidence="3" id="KW-0597">Phosphoprotein</keyword>
<dbReference type="InterPro" id="IPR000014">
    <property type="entry name" value="PAS"/>
</dbReference>